<evidence type="ECO:0008006" key="5">
    <source>
        <dbReference type="Google" id="ProtNLM"/>
    </source>
</evidence>
<evidence type="ECO:0000313" key="4">
    <source>
        <dbReference type="Proteomes" id="UP000703661"/>
    </source>
</evidence>
<feature type="chain" id="PRO_5040180897" description="Secreted protein" evidence="2">
    <location>
        <begin position="19"/>
        <end position="190"/>
    </location>
</feature>
<protein>
    <recommendedName>
        <fullName evidence="5">Secreted protein</fullName>
    </recommendedName>
</protein>
<keyword evidence="2" id="KW-0732">Signal</keyword>
<gene>
    <name evidence="3" type="ORF">BGZ80_001041</name>
</gene>
<evidence type="ECO:0000256" key="2">
    <source>
        <dbReference type="SAM" id="SignalP"/>
    </source>
</evidence>
<organism evidence="3 4">
    <name type="scientific">Entomortierella chlamydospora</name>
    <dbReference type="NCBI Taxonomy" id="101097"/>
    <lineage>
        <taxon>Eukaryota</taxon>
        <taxon>Fungi</taxon>
        <taxon>Fungi incertae sedis</taxon>
        <taxon>Mucoromycota</taxon>
        <taxon>Mortierellomycotina</taxon>
        <taxon>Mortierellomycetes</taxon>
        <taxon>Mortierellales</taxon>
        <taxon>Mortierellaceae</taxon>
        <taxon>Entomortierella</taxon>
    </lineage>
</organism>
<dbReference type="Proteomes" id="UP000703661">
    <property type="component" value="Unassembled WGS sequence"/>
</dbReference>
<feature type="region of interest" description="Disordered" evidence="1">
    <location>
        <begin position="128"/>
        <end position="165"/>
    </location>
</feature>
<accession>A0A9P6T3H3</accession>
<evidence type="ECO:0000313" key="3">
    <source>
        <dbReference type="EMBL" id="KAG0022112.1"/>
    </source>
</evidence>
<feature type="signal peptide" evidence="2">
    <location>
        <begin position="1"/>
        <end position="18"/>
    </location>
</feature>
<comment type="caution">
    <text evidence="3">The sequence shown here is derived from an EMBL/GenBank/DDBJ whole genome shotgun (WGS) entry which is preliminary data.</text>
</comment>
<sequence>MRFSVIAIVAAIAAVAHAQTDYYPFKPNGACVKSCLLTVGQKIDPQFTDDPTNPYFIASLAYAHERGTPKYIAYMTETGPCIGKCPADEQALYNLDYPAKNDWYVAHKNDAAATASATAPASSTTSAAAGSSTTFGSSQPTSASSSAANAASSSSTTATPTNTNKDNGAGSLAASSLVGAAVLLSAAALF</sequence>
<name>A0A9P6T3H3_9FUNG</name>
<keyword evidence="4" id="KW-1185">Reference proteome</keyword>
<dbReference type="EMBL" id="JAAAID010000123">
    <property type="protein sequence ID" value="KAG0022112.1"/>
    <property type="molecule type" value="Genomic_DNA"/>
</dbReference>
<reference evidence="3" key="1">
    <citation type="journal article" date="2020" name="Fungal Divers.">
        <title>Resolving the Mortierellaceae phylogeny through synthesis of multi-gene phylogenetics and phylogenomics.</title>
        <authorList>
            <person name="Vandepol N."/>
            <person name="Liber J."/>
            <person name="Desiro A."/>
            <person name="Na H."/>
            <person name="Kennedy M."/>
            <person name="Barry K."/>
            <person name="Grigoriev I.V."/>
            <person name="Miller A.N."/>
            <person name="O'Donnell K."/>
            <person name="Stajich J.E."/>
            <person name="Bonito G."/>
        </authorList>
    </citation>
    <scope>NUCLEOTIDE SEQUENCE</scope>
    <source>
        <strain evidence="3">NRRL 2769</strain>
    </source>
</reference>
<evidence type="ECO:0000256" key="1">
    <source>
        <dbReference type="SAM" id="MobiDB-lite"/>
    </source>
</evidence>
<dbReference type="AlphaFoldDB" id="A0A9P6T3H3"/>
<proteinExistence type="predicted"/>